<evidence type="ECO:0000313" key="2">
    <source>
        <dbReference type="EMBL" id="GEU29295.1"/>
    </source>
</evidence>
<evidence type="ECO:0000259" key="1">
    <source>
        <dbReference type="PROSITE" id="PS50994"/>
    </source>
</evidence>
<dbReference type="InterPro" id="IPR001584">
    <property type="entry name" value="Integrase_cat-core"/>
</dbReference>
<dbReference type="Gene3D" id="3.30.420.10">
    <property type="entry name" value="Ribonuclease H-like superfamily/Ribonuclease H"/>
    <property type="match status" value="1"/>
</dbReference>
<dbReference type="AlphaFoldDB" id="A0A699GMJ0"/>
<comment type="caution">
    <text evidence="2">The sequence shown here is derived from an EMBL/GenBank/DDBJ whole genome shotgun (WGS) entry which is preliminary data.</text>
</comment>
<dbReference type="GO" id="GO:0003676">
    <property type="term" value="F:nucleic acid binding"/>
    <property type="evidence" value="ECO:0007669"/>
    <property type="project" value="InterPro"/>
</dbReference>
<proteinExistence type="predicted"/>
<keyword evidence="2" id="KW-0808">Transferase</keyword>
<dbReference type="EMBL" id="BKCJ010000057">
    <property type="protein sequence ID" value="GEU29295.1"/>
    <property type="molecule type" value="Genomic_DNA"/>
</dbReference>
<accession>A0A699GMJ0</accession>
<dbReference type="SUPFAM" id="SSF53098">
    <property type="entry name" value="Ribonuclease H-like"/>
    <property type="match status" value="1"/>
</dbReference>
<dbReference type="Gene3D" id="3.10.10.10">
    <property type="entry name" value="HIV Type 1 Reverse Transcriptase, subunit A, domain 1"/>
    <property type="match status" value="1"/>
</dbReference>
<gene>
    <name evidence="2" type="ORF">Tci_001273</name>
</gene>
<dbReference type="GO" id="GO:0015074">
    <property type="term" value="P:DNA integration"/>
    <property type="evidence" value="ECO:0007669"/>
    <property type="project" value="InterPro"/>
</dbReference>
<dbReference type="GO" id="GO:0003964">
    <property type="term" value="F:RNA-directed DNA polymerase activity"/>
    <property type="evidence" value="ECO:0007669"/>
    <property type="project" value="UniProtKB-KW"/>
</dbReference>
<dbReference type="PROSITE" id="PS50994">
    <property type="entry name" value="INTEGRASE"/>
    <property type="match status" value="1"/>
</dbReference>
<dbReference type="PANTHER" id="PTHR35046:SF26">
    <property type="entry name" value="RNA-DIRECTED DNA POLYMERASE"/>
    <property type="match status" value="1"/>
</dbReference>
<name>A0A699GMJ0_TANCI</name>
<dbReference type="InterPro" id="IPR043502">
    <property type="entry name" value="DNA/RNA_pol_sf"/>
</dbReference>
<dbReference type="SUPFAM" id="SSF56672">
    <property type="entry name" value="DNA/RNA polymerases"/>
    <property type="match status" value="1"/>
</dbReference>
<dbReference type="InterPro" id="IPR012337">
    <property type="entry name" value="RNaseH-like_sf"/>
</dbReference>
<protein>
    <submittedName>
        <fullName evidence="2">Reverse transcriptase domain-containing protein</fullName>
    </submittedName>
</protein>
<feature type="domain" description="Integrase catalytic" evidence="1">
    <location>
        <begin position="389"/>
        <end position="533"/>
    </location>
</feature>
<keyword evidence="2" id="KW-0548">Nucleotidyltransferase</keyword>
<dbReference type="PANTHER" id="PTHR35046">
    <property type="entry name" value="ZINC KNUCKLE (CCHC-TYPE) FAMILY PROTEIN"/>
    <property type="match status" value="1"/>
</dbReference>
<organism evidence="2">
    <name type="scientific">Tanacetum cinerariifolium</name>
    <name type="common">Dalmatian daisy</name>
    <name type="synonym">Chrysanthemum cinerariifolium</name>
    <dbReference type="NCBI Taxonomy" id="118510"/>
    <lineage>
        <taxon>Eukaryota</taxon>
        <taxon>Viridiplantae</taxon>
        <taxon>Streptophyta</taxon>
        <taxon>Embryophyta</taxon>
        <taxon>Tracheophyta</taxon>
        <taxon>Spermatophyta</taxon>
        <taxon>Magnoliopsida</taxon>
        <taxon>eudicotyledons</taxon>
        <taxon>Gunneridae</taxon>
        <taxon>Pentapetalae</taxon>
        <taxon>asterids</taxon>
        <taxon>campanulids</taxon>
        <taxon>Asterales</taxon>
        <taxon>Asteraceae</taxon>
        <taxon>Asteroideae</taxon>
        <taxon>Anthemideae</taxon>
        <taxon>Anthemidinae</taxon>
        <taxon>Tanacetum</taxon>
    </lineage>
</organism>
<dbReference type="InterPro" id="IPR036397">
    <property type="entry name" value="RNaseH_sf"/>
</dbReference>
<keyword evidence="2" id="KW-0695">RNA-directed DNA polymerase</keyword>
<reference evidence="2" key="1">
    <citation type="journal article" date="2019" name="Sci. Rep.">
        <title>Draft genome of Tanacetum cinerariifolium, the natural source of mosquito coil.</title>
        <authorList>
            <person name="Yamashiro T."/>
            <person name="Shiraishi A."/>
            <person name="Satake H."/>
            <person name="Nakayama K."/>
        </authorList>
    </citation>
    <scope>NUCLEOTIDE SEQUENCE</scope>
</reference>
<sequence>MSSSNYPIIVPSYSDIKDAFSSTNTPDYTSASPDYFPASPGNTFFDPSEDLSKYLLASLAILPFHDESYMKVMQAYNPTSNESLIPLPQALIAPPTILPSPPVLSLSPMGKLIQKLLLNQKCMGYLVRAYYSIFSTKYYKDESCWNADVKSKTTEDIISNRSFIEVLVLNHYVLIKNVLALQKLVPKSKQQCPWKSILAEGQELSPTSKCSHGFVDVIGMDWLSKYHARIICDKKVVYIPIDDETLIIRAQVMEKKTDEKRQEDITVVREFLKVFPEDLPGLPPVCQVEFLINLIPGVAPVARAPYRLALLEMQELSNQLQELADRGFIRPTQTKAIKEENIDAENLQRMDKAFKVRLDGTRYIKNRSWLPLFGNLRDLIMHESHKSKYSIHPGSDKIMLEAIWLIDTTRDSYMEIGNNNDGLRYKTTKTSNRHDIIWVIVDRLTKSAHFISTREINSMETLARLYIKEIVSRHGVPISIISDHDSHFTSRFWQSMQSALGTQLEMSAAYHPEIDGQSERTIQTLEECFEPVL</sequence>